<comment type="similarity">
    <text evidence="1">Belongs to the membrane fusion protein (MFP) (TC 8.A.1) family.</text>
</comment>
<dbReference type="Gene3D" id="2.40.420.20">
    <property type="match status" value="1"/>
</dbReference>
<keyword evidence="7" id="KW-1185">Reference proteome</keyword>
<evidence type="ECO:0000256" key="3">
    <source>
        <dbReference type="SAM" id="SignalP"/>
    </source>
</evidence>
<dbReference type="Gene3D" id="1.10.287.470">
    <property type="entry name" value="Helix hairpin bin"/>
    <property type="match status" value="2"/>
</dbReference>
<evidence type="ECO:0000259" key="5">
    <source>
        <dbReference type="Pfam" id="PF25967"/>
    </source>
</evidence>
<feature type="domain" description="Multidrug resistance protein MdtA-like C-terminal permuted SH3" evidence="5">
    <location>
        <begin position="341"/>
        <end position="398"/>
    </location>
</feature>
<feature type="signal peptide" evidence="3">
    <location>
        <begin position="1"/>
        <end position="18"/>
    </location>
</feature>
<feature type="coiled-coil region" evidence="2">
    <location>
        <begin position="96"/>
        <end position="220"/>
    </location>
</feature>
<evidence type="ECO:0000259" key="4">
    <source>
        <dbReference type="Pfam" id="PF25881"/>
    </source>
</evidence>
<accession>A0A6N6JN15</accession>
<dbReference type="InterPro" id="IPR058627">
    <property type="entry name" value="MdtA-like_C"/>
</dbReference>
<gene>
    <name evidence="6" type="ORF">KIN_38220</name>
</gene>
<keyword evidence="3" id="KW-0732">Signal</keyword>
<dbReference type="AlphaFoldDB" id="A0A6N6JN15"/>
<evidence type="ECO:0000313" key="6">
    <source>
        <dbReference type="EMBL" id="GFE66748.1"/>
    </source>
</evidence>
<dbReference type="SUPFAM" id="SSF111369">
    <property type="entry name" value="HlyD-like secretion proteins"/>
    <property type="match status" value="2"/>
</dbReference>
<feature type="chain" id="PRO_5026702303" evidence="3">
    <location>
        <begin position="19"/>
        <end position="415"/>
    </location>
</feature>
<dbReference type="InterPro" id="IPR059052">
    <property type="entry name" value="HH_YbhG-like"/>
</dbReference>
<evidence type="ECO:0000313" key="7">
    <source>
        <dbReference type="Proteomes" id="UP000436822"/>
    </source>
</evidence>
<name>A0A6N6JN15_9RHOB</name>
<comment type="caution">
    <text evidence="6">The sequence shown here is derived from an EMBL/GenBank/DDBJ whole genome shotgun (WGS) entry which is preliminary data.</text>
</comment>
<dbReference type="PANTHER" id="PTHR30469:SF20">
    <property type="entry name" value="EFFLUX RND TRANSPORTER PERIPLASMIC ADAPTOR SUBUNIT"/>
    <property type="match status" value="1"/>
</dbReference>
<protein>
    <submittedName>
        <fullName evidence="6">Uncharacterized protein</fullName>
    </submittedName>
</protein>
<dbReference type="NCBIfam" id="TIGR01730">
    <property type="entry name" value="RND_mfp"/>
    <property type="match status" value="1"/>
</dbReference>
<keyword evidence="2" id="KW-0175">Coiled coil</keyword>
<dbReference type="PANTHER" id="PTHR30469">
    <property type="entry name" value="MULTIDRUG RESISTANCE PROTEIN MDTA"/>
    <property type="match status" value="1"/>
</dbReference>
<proteinExistence type="inferred from homology"/>
<feature type="domain" description="YbhG-like alpha-helical hairpin" evidence="4">
    <location>
        <begin position="87"/>
        <end position="216"/>
    </location>
</feature>
<dbReference type="InterPro" id="IPR006143">
    <property type="entry name" value="RND_pump_MFP"/>
</dbReference>
<dbReference type="Gene3D" id="2.40.50.100">
    <property type="match status" value="2"/>
</dbReference>
<dbReference type="EMBL" id="BLJE01000006">
    <property type="protein sequence ID" value="GFE66748.1"/>
    <property type="molecule type" value="Genomic_DNA"/>
</dbReference>
<dbReference type="Pfam" id="PF25967">
    <property type="entry name" value="RND-MFP_C"/>
    <property type="match status" value="1"/>
</dbReference>
<evidence type="ECO:0000256" key="2">
    <source>
        <dbReference type="SAM" id="Coils"/>
    </source>
</evidence>
<dbReference type="Gene3D" id="2.40.30.170">
    <property type="match status" value="1"/>
</dbReference>
<dbReference type="OrthoDB" id="9813967at2"/>
<organism evidence="6 7">
    <name type="scientific">Litoreibacter roseus</name>
    <dbReference type="NCBI Taxonomy" id="2601869"/>
    <lineage>
        <taxon>Bacteria</taxon>
        <taxon>Pseudomonadati</taxon>
        <taxon>Pseudomonadota</taxon>
        <taxon>Alphaproteobacteria</taxon>
        <taxon>Rhodobacterales</taxon>
        <taxon>Roseobacteraceae</taxon>
        <taxon>Litoreibacter</taxon>
    </lineage>
</organism>
<reference evidence="6 7" key="1">
    <citation type="submission" date="2019-12" db="EMBL/GenBank/DDBJ databases">
        <title>Litoreibacter badius sp. nov., a novel bacteriochlorophyll a-containing bacterium in the genus Litoreibacter.</title>
        <authorList>
            <person name="Kanamuro M."/>
            <person name="Takabe Y."/>
            <person name="Mori K."/>
            <person name="Takaichi S."/>
            <person name="Hanada S."/>
        </authorList>
    </citation>
    <scope>NUCLEOTIDE SEQUENCE [LARGE SCALE GENOMIC DNA]</scope>
    <source>
        <strain evidence="6 7">K6</strain>
    </source>
</reference>
<dbReference type="Pfam" id="PF25881">
    <property type="entry name" value="HH_YBHG"/>
    <property type="match status" value="1"/>
</dbReference>
<dbReference type="GO" id="GO:0015562">
    <property type="term" value="F:efflux transmembrane transporter activity"/>
    <property type="evidence" value="ECO:0007669"/>
    <property type="project" value="TreeGrafter"/>
</dbReference>
<dbReference type="Proteomes" id="UP000436822">
    <property type="component" value="Unassembled WGS sequence"/>
</dbReference>
<evidence type="ECO:0000256" key="1">
    <source>
        <dbReference type="ARBA" id="ARBA00009477"/>
    </source>
</evidence>
<sequence length="415" mass="44094">MLFRRCTLSCCMIMYAFASQGQSKDTPPRPAKVVIVEAAEDTLRRQYSAIVEPSQQAVLSFRVSGRVIELPVRASDFVTDGDVIARLDPRDFEAQITQLTSQLDQANAELSALRTGARDEEIAAFQADVDAAQAQADQAREAAQRSEGLAERGVVAEARVEQDRAAQRVAEAQLQAALQQLSIGRSGGRAEDIEAAEAAIRGLETQIKTARDNLEDATLRAPFDGIIARREVENFTNIQAGQDVVLLQRLSVVNLVFDVPGPDVLSFAGTGNVDTHVSFTALPDELLHAELVEFSTQADSATQTYRGRVAVTLPEGANILPGMVGNVIATATNDQVMVTKIPLSAVDADADGAPFVWVVDTASGAVAKTPVTLGDVQGSDVQVSAGVEAGDTVVSAGVTRLQDGMVIRPINEVEG</sequence>
<dbReference type="RefSeq" id="WP_159810078.1">
    <property type="nucleotide sequence ID" value="NZ_BLJE01000006.1"/>
</dbReference>
<dbReference type="GO" id="GO:1990281">
    <property type="term" value="C:efflux pump complex"/>
    <property type="evidence" value="ECO:0007669"/>
    <property type="project" value="TreeGrafter"/>
</dbReference>